<evidence type="ECO:0000313" key="1">
    <source>
        <dbReference type="EMBL" id="KAI2390690.1"/>
    </source>
</evidence>
<gene>
    <name evidence="1" type="ORF">LOY88_001514</name>
</gene>
<protein>
    <submittedName>
        <fullName evidence="1">Uncharacterized protein</fullName>
    </submittedName>
</protein>
<reference evidence="1" key="1">
    <citation type="journal article" date="2022" name="bioRxiv">
        <title>Population genetic analysis of Ophidiomyces ophidiicola, the causative agent of snake fungal disease, indicates recent introductions to the USA.</title>
        <authorList>
            <person name="Ladner J.T."/>
            <person name="Palmer J.M."/>
            <person name="Ettinger C.L."/>
            <person name="Stajich J.E."/>
            <person name="Farrell T.M."/>
            <person name="Glorioso B.M."/>
            <person name="Lawson B."/>
            <person name="Price S.J."/>
            <person name="Stengle A.G."/>
            <person name="Grear D.A."/>
            <person name="Lorch J.M."/>
        </authorList>
    </citation>
    <scope>NUCLEOTIDE SEQUENCE</scope>
    <source>
        <strain evidence="1">NWHC 24266-5</strain>
    </source>
</reference>
<accession>A0ACB8V1Q3</accession>
<sequence length="384" mass="43205">MGCAFGMLGLKYVFNYLAASVWPHVRDGEENTGTIGNILHEIRDQKLALIYCGSCTETADIDGEQSSLLDCEIDIQQSRQLFTEDRSTQTLIKTELAFMNSFSARKAEYNSSDSDKESSFIFSVTSSPFIEHISEISEPRIEQMEASSAKGKDISCRNIHFPRKSLEEESCNAKMSADNRWIESQSGVISPEPVTPPDQILAWGEMPYSRERKRRAAQRAQREANQRMSEMQNAKFPAHHQSSSTLTDSDEPGNLDSPEVEYQYTPQSDRHENYAPYVNPVDGIIYYFRFSPVPFKGFGNSTLGPSRSPSPQSEADDEDFMDEVALSPTPLIDGSGRRVIVDTVGWRQWNFETECKINESVCRLSGDVRGRKDAEEGGDQYMSV</sequence>
<name>A0ACB8V1Q3_9EURO</name>
<dbReference type="EMBL" id="JALBCA010000016">
    <property type="protein sequence ID" value="KAI2390690.1"/>
    <property type="molecule type" value="Genomic_DNA"/>
</dbReference>
<organism evidence="1">
    <name type="scientific">Ophidiomyces ophidiicola</name>
    <dbReference type="NCBI Taxonomy" id="1387563"/>
    <lineage>
        <taxon>Eukaryota</taxon>
        <taxon>Fungi</taxon>
        <taxon>Dikarya</taxon>
        <taxon>Ascomycota</taxon>
        <taxon>Pezizomycotina</taxon>
        <taxon>Eurotiomycetes</taxon>
        <taxon>Eurotiomycetidae</taxon>
        <taxon>Onygenales</taxon>
        <taxon>Onygenaceae</taxon>
        <taxon>Ophidiomyces</taxon>
    </lineage>
</organism>
<proteinExistence type="predicted"/>
<comment type="caution">
    <text evidence="1">The sequence shown here is derived from an EMBL/GenBank/DDBJ whole genome shotgun (WGS) entry which is preliminary data.</text>
</comment>